<accession>A0ABV9NWI2</accession>
<dbReference type="SUPFAM" id="SSF53187">
    <property type="entry name" value="Zn-dependent exopeptidases"/>
    <property type="match status" value="1"/>
</dbReference>
<reference evidence="2" key="1">
    <citation type="journal article" date="2019" name="Int. J. Syst. Evol. Microbiol.">
        <title>The Global Catalogue of Microorganisms (GCM) 10K type strain sequencing project: providing services to taxonomists for standard genome sequencing and annotation.</title>
        <authorList>
            <consortium name="The Broad Institute Genomics Platform"/>
            <consortium name="The Broad Institute Genome Sequencing Center for Infectious Disease"/>
            <person name="Wu L."/>
            <person name="Ma J."/>
        </authorList>
    </citation>
    <scope>NUCLEOTIDE SEQUENCE [LARGE SCALE GENOMIC DNA]</scope>
    <source>
        <strain evidence="2">JCM 12165</strain>
    </source>
</reference>
<dbReference type="Proteomes" id="UP001595896">
    <property type="component" value="Unassembled WGS sequence"/>
</dbReference>
<sequence>MKQALLPILISVPHGGSHMPDHLKERLLLSEADVVRDGDTWTQELFDFRGSVQTFMAADTARVVIDLNRDPTDRPPANPDGIVKTLTVDGQQVWSEPLSDEETNSLIEAVHAPYHQKLMHASSEEGLRFAVDCHTMLDIGPAKDGNTWEQRPLMCISNRGSAGGGRETETITAPPEFMQLFKQELEREFADEMVEGIPLVLVNAPFRGGYITQLHGPRTDIPWIQLELNRRLYLPAAAGPVPSAADLERLTKLRDKLLLVLERVAAPAQPEAGEEPAS</sequence>
<keyword evidence="2" id="KW-1185">Reference proteome</keyword>
<organism evidence="1 2">
    <name type="scientific">Bacillus daqingensis</name>
    <dbReference type="NCBI Taxonomy" id="872396"/>
    <lineage>
        <taxon>Bacteria</taxon>
        <taxon>Bacillati</taxon>
        <taxon>Bacillota</taxon>
        <taxon>Bacilli</taxon>
        <taxon>Bacillales</taxon>
        <taxon>Bacillaceae</taxon>
        <taxon>Bacillus</taxon>
    </lineage>
</organism>
<dbReference type="EMBL" id="JBHSGK010000007">
    <property type="protein sequence ID" value="MFC4736676.1"/>
    <property type="molecule type" value="Genomic_DNA"/>
</dbReference>
<dbReference type="RefSeq" id="WP_377909309.1">
    <property type="nucleotide sequence ID" value="NZ_JBHSGK010000007.1"/>
</dbReference>
<evidence type="ECO:0000313" key="2">
    <source>
        <dbReference type="Proteomes" id="UP001595896"/>
    </source>
</evidence>
<dbReference type="EC" id="3.5.1.68" evidence="1"/>
<keyword evidence="1" id="KW-0378">Hydrolase</keyword>
<gene>
    <name evidence="1" type="ORF">ACFO4L_08790</name>
</gene>
<dbReference type="GO" id="GO:0050129">
    <property type="term" value="F:N-formylglutamate deformylase activity"/>
    <property type="evidence" value="ECO:0007669"/>
    <property type="project" value="UniProtKB-EC"/>
</dbReference>
<dbReference type="Gene3D" id="3.40.630.40">
    <property type="entry name" value="Zn-dependent exopeptidases"/>
    <property type="match status" value="1"/>
</dbReference>
<proteinExistence type="predicted"/>
<comment type="caution">
    <text evidence="1">The sequence shown here is derived from an EMBL/GenBank/DDBJ whole genome shotgun (WGS) entry which is preliminary data.</text>
</comment>
<protein>
    <submittedName>
        <fullName evidence="1">N-formylglutamate amidohydrolase</fullName>
        <ecNumber evidence="1">3.5.1.68</ecNumber>
    </submittedName>
</protein>
<dbReference type="Pfam" id="PF05013">
    <property type="entry name" value="FGase"/>
    <property type="match status" value="1"/>
</dbReference>
<evidence type="ECO:0000313" key="1">
    <source>
        <dbReference type="EMBL" id="MFC4736676.1"/>
    </source>
</evidence>
<dbReference type="InterPro" id="IPR007709">
    <property type="entry name" value="N-FG_amidohydro"/>
</dbReference>
<name>A0ABV9NWI2_9BACI</name>